<dbReference type="Proteomes" id="UP000693738">
    <property type="component" value="Unassembled WGS sequence"/>
</dbReference>
<proteinExistence type="predicted"/>
<organism evidence="2 3">
    <name type="scientific">Fusarium equiseti</name>
    <name type="common">Fusarium scirpi</name>
    <dbReference type="NCBI Taxonomy" id="61235"/>
    <lineage>
        <taxon>Eukaryota</taxon>
        <taxon>Fungi</taxon>
        <taxon>Dikarya</taxon>
        <taxon>Ascomycota</taxon>
        <taxon>Pezizomycotina</taxon>
        <taxon>Sordariomycetes</taxon>
        <taxon>Hypocreomycetidae</taxon>
        <taxon>Hypocreales</taxon>
        <taxon>Nectriaceae</taxon>
        <taxon>Fusarium</taxon>
        <taxon>Fusarium incarnatum-equiseti species complex</taxon>
    </lineage>
</organism>
<name>A0A8J2J0I9_FUSEQ</name>
<evidence type="ECO:0000313" key="2">
    <source>
        <dbReference type="EMBL" id="CAG7566086.1"/>
    </source>
</evidence>
<evidence type="ECO:0000313" key="3">
    <source>
        <dbReference type="Proteomes" id="UP000693738"/>
    </source>
</evidence>
<sequence>MPELQNLPPEVLLSVAKFLNHDDRKNLSTVNANFHSTIAPSLFKGLKVDCPLAKQQGSSLKDTVSKYGAHVVELRLNVTFYPRQKDAENNDEDTPWFWIDPPASVWARDIADVDLIHYLLRFNGLPQCKTLAVYTNGHDNFCDNDMGGEEAEWDDNDMEGTGIYFCSDPEEWEDVLSMEQEYPWRASLRDMYRDIATLSPAQDLKFLNFLPRKVSFWQEQEWSVFLGRLKKLTLHTYGGDSGTGADVTTLEGCEVFFNELSTILFTHAKDLECLKIAALDSGFLGAGSLILDPLTMPKLQELHLRNMAVNAILIPFLHGRKLKKLVIDDCTAQTADKDFNPQPSWKDLFARIRQSITSPAEIQIMFPTKAPLTRDEAYRGHEEGYVHSETEDDHVKRLRGMTHTGKVCIWPYVDLDTKYGFTFPDADRNAERLGSGHDILEFSILAGEIYEGCGSISVELCPET</sequence>
<reference evidence="2" key="1">
    <citation type="submission" date="2021-05" db="EMBL/GenBank/DDBJ databases">
        <authorList>
            <person name="Khan N."/>
        </authorList>
    </citation>
    <scope>NUCLEOTIDE SEQUENCE</scope>
</reference>
<comment type="caution">
    <text evidence="2">The sequence shown here is derived from an EMBL/GenBank/DDBJ whole genome shotgun (WGS) entry which is preliminary data.</text>
</comment>
<accession>A0A8J2J0I9</accession>
<evidence type="ECO:0000259" key="1">
    <source>
        <dbReference type="PROSITE" id="PS50181"/>
    </source>
</evidence>
<gene>
    <name evidence="2" type="ORF">FEQUK3_LOCUS11813</name>
</gene>
<feature type="domain" description="F-box" evidence="1">
    <location>
        <begin position="1"/>
        <end position="46"/>
    </location>
</feature>
<dbReference type="AlphaFoldDB" id="A0A8J2J0I9"/>
<dbReference type="PROSITE" id="PS50181">
    <property type="entry name" value="FBOX"/>
    <property type="match status" value="1"/>
</dbReference>
<dbReference type="InterPro" id="IPR001810">
    <property type="entry name" value="F-box_dom"/>
</dbReference>
<protein>
    <recommendedName>
        <fullName evidence="1">F-box domain-containing protein</fullName>
    </recommendedName>
</protein>
<dbReference type="EMBL" id="CAJSTJ010000195">
    <property type="protein sequence ID" value="CAG7566086.1"/>
    <property type="molecule type" value="Genomic_DNA"/>
</dbReference>